<dbReference type="GO" id="GO:0005829">
    <property type="term" value="C:cytosol"/>
    <property type="evidence" value="ECO:0007669"/>
    <property type="project" value="TreeGrafter"/>
</dbReference>
<name>A0A239HM18_9RHOB</name>
<dbReference type="EC" id="2.2.1.6" evidence="8"/>
<evidence type="ECO:0000259" key="9">
    <source>
        <dbReference type="PROSITE" id="PS51671"/>
    </source>
</evidence>
<dbReference type="CDD" id="cd04878">
    <property type="entry name" value="ACT_AHAS"/>
    <property type="match status" value="1"/>
</dbReference>
<comment type="subunit">
    <text evidence="4 8">Dimer of large and small chains.</text>
</comment>
<dbReference type="GO" id="GO:0003984">
    <property type="term" value="F:acetolactate synthase activity"/>
    <property type="evidence" value="ECO:0007669"/>
    <property type="project" value="UniProtKB-UniRule"/>
</dbReference>
<keyword evidence="5 8" id="KW-0028">Amino-acid biosynthesis</keyword>
<protein>
    <recommendedName>
        <fullName evidence="8">Acetolactate synthase small subunit</fullName>
        <shortName evidence="8">AHAS</shortName>
        <shortName evidence="8">ALS</shortName>
        <ecNumber evidence="8">2.2.1.6</ecNumber>
    </recommendedName>
    <alternativeName>
        <fullName evidence="8">Acetohydroxy-acid synthase small subunit</fullName>
    </alternativeName>
</protein>
<evidence type="ECO:0000256" key="3">
    <source>
        <dbReference type="ARBA" id="ARBA00006341"/>
    </source>
</evidence>
<dbReference type="GO" id="GO:1990610">
    <property type="term" value="F:acetolactate synthase regulator activity"/>
    <property type="evidence" value="ECO:0007669"/>
    <property type="project" value="UniProtKB-UniRule"/>
</dbReference>
<proteinExistence type="inferred from homology"/>
<dbReference type="RefSeq" id="WP_089233057.1">
    <property type="nucleotide sequence ID" value="NZ_FZOY01000003.1"/>
</dbReference>
<dbReference type="GO" id="GO:0009097">
    <property type="term" value="P:isoleucine biosynthetic process"/>
    <property type="evidence" value="ECO:0007669"/>
    <property type="project" value="UniProtKB-UniRule"/>
</dbReference>
<dbReference type="InterPro" id="IPR045865">
    <property type="entry name" value="ACT-like_dom_sf"/>
</dbReference>
<dbReference type="UniPathway" id="UPA00049">
    <property type="reaction ID" value="UER00059"/>
</dbReference>
<evidence type="ECO:0000256" key="6">
    <source>
        <dbReference type="ARBA" id="ARBA00023304"/>
    </source>
</evidence>
<dbReference type="PANTHER" id="PTHR30239:SF0">
    <property type="entry name" value="ACETOLACTATE SYNTHASE SMALL SUBUNIT 1, CHLOROPLASTIC"/>
    <property type="match status" value="1"/>
</dbReference>
<dbReference type="Gene3D" id="3.30.70.1150">
    <property type="entry name" value="ACT-like. Chain A, domain 2"/>
    <property type="match status" value="1"/>
</dbReference>
<evidence type="ECO:0000256" key="1">
    <source>
        <dbReference type="ARBA" id="ARBA00004974"/>
    </source>
</evidence>
<dbReference type="SUPFAM" id="SSF55021">
    <property type="entry name" value="ACT-like"/>
    <property type="match status" value="2"/>
</dbReference>
<keyword evidence="8" id="KW-0808">Transferase</keyword>
<evidence type="ECO:0000256" key="5">
    <source>
        <dbReference type="ARBA" id="ARBA00022605"/>
    </source>
</evidence>
<dbReference type="PROSITE" id="PS51671">
    <property type="entry name" value="ACT"/>
    <property type="match status" value="1"/>
</dbReference>
<dbReference type="FunFam" id="3.30.70.260:FF:000001">
    <property type="entry name" value="Acetolactate synthase, small subunit"/>
    <property type="match status" value="1"/>
</dbReference>
<dbReference type="InterPro" id="IPR054480">
    <property type="entry name" value="AHAS_small-like_ACT"/>
</dbReference>
<comment type="similarity">
    <text evidence="3 8">Belongs to the acetolactate synthase small subunit family.</text>
</comment>
<keyword evidence="6 8" id="KW-0100">Branched-chain amino acid biosynthesis</keyword>
<dbReference type="InterPro" id="IPR002912">
    <property type="entry name" value="ACT_dom"/>
</dbReference>
<dbReference type="InterPro" id="IPR027271">
    <property type="entry name" value="Acetolactate_synth/TF_NikR_C"/>
</dbReference>
<dbReference type="EMBL" id="FZOY01000003">
    <property type="protein sequence ID" value="SNS82205.1"/>
    <property type="molecule type" value="Genomic_DNA"/>
</dbReference>
<keyword evidence="11" id="KW-1185">Reference proteome</keyword>
<dbReference type="AlphaFoldDB" id="A0A239HM18"/>
<dbReference type="Proteomes" id="UP000198426">
    <property type="component" value="Unassembled WGS sequence"/>
</dbReference>
<dbReference type="UniPathway" id="UPA00047">
    <property type="reaction ID" value="UER00055"/>
</dbReference>
<feature type="domain" description="ACT" evidence="9">
    <location>
        <begin position="30"/>
        <end position="105"/>
    </location>
</feature>
<dbReference type="InterPro" id="IPR019455">
    <property type="entry name" value="Acetolactate_synth_ssu_C"/>
</dbReference>
<dbReference type="Pfam" id="PF10369">
    <property type="entry name" value="ALS_ss_C"/>
    <property type="match status" value="1"/>
</dbReference>
<accession>A0A239HM18</accession>
<dbReference type="OrthoDB" id="9787365at2"/>
<organism evidence="10 11">
    <name type="scientific">Tropicimonas sediminicola</name>
    <dbReference type="NCBI Taxonomy" id="1031541"/>
    <lineage>
        <taxon>Bacteria</taxon>
        <taxon>Pseudomonadati</taxon>
        <taxon>Pseudomonadota</taxon>
        <taxon>Alphaproteobacteria</taxon>
        <taxon>Rhodobacterales</taxon>
        <taxon>Roseobacteraceae</taxon>
        <taxon>Tropicimonas</taxon>
    </lineage>
</organism>
<gene>
    <name evidence="10" type="ORF">SAMN05421757_103485</name>
</gene>
<evidence type="ECO:0000256" key="7">
    <source>
        <dbReference type="ARBA" id="ARBA00048670"/>
    </source>
</evidence>
<comment type="function">
    <text evidence="8">Catalyzes the conversion of 2 pyruvate molecules into acetolactate in the first common step of the biosynthetic pathway of the branched-amino acids such as leucine, isoleucine, and valine.</text>
</comment>
<dbReference type="GO" id="GO:0009099">
    <property type="term" value="P:L-valine biosynthetic process"/>
    <property type="evidence" value="ECO:0007669"/>
    <property type="project" value="UniProtKB-UniRule"/>
</dbReference>
<dbReference type="Gene3D" id="3.30.70.260">
    <property type="match status" value="1"/>
</dbReference>
<dbReference type="PANTHER" id="PTHR30239">
    <property type="entry name" value="ACETOLACTATE SYNTHASE SMALL SUBUNIT"/>
    <property type="match status" value="1"/>
</dbReference>
<evidence type="ECO:0000256" key="2">
    <source>
        <dbReference type="ARBA" id="ARBA00005025"/>
    </source>
</evidence>
<dbReference type="InterPro" id="IPR004789">
    <property type="entry name" value="Acetalactate_synth_ssu"/>
</dbReference>
<reference evidence="10 11" key="1">
    <citation type="submission" date="2017-06" db="EMBL/GenBank/DDBJ databases">
        <authorList>
            <person name="Kim H.J."/>
            <person name="Triplett B.A."/>
        </authorList>
    </citation>
    <scope>NUCLEOTIDE SEQUENCE [LARGE SCALE GENOMIC DNA]</scope>
    <source>
        <strain evidence="10 11">DSM 29339</strain>
    </source>
</reference>
<evidence type="ECO:0000256" key="8">
    <source>
        <dbReference type="RuleBase" id="RU368092"/>
    </source>
</evidence>
<dbReference type="InterPro" id="IPR039557">
    <property type="entry name" value="AHAS_ACT"/>
</dbReference>
<evidence type="ECO:0000313" key="10">
    <source>
        <dbReference type="EMBL" id="SNS82205.1"/>
    </source>
</evidence>
<evidence type="ECO:0000256" key="4">
    <source>
        <dbReference type="ARBA" id="ARBA00011744"/>
    </source>
</evidence>
<comment type="catalytic activity">
    <reaction evidence="7 8">
        <text>2 pyruvate + H(+) = (2S)-2-acetolactate + CO2</text>
        <dbReference type="Rhea" id="RHEA:25249"/>
        <dbReference type="ChEBI" id="CHEBI:15361"/>
        <dbReference type="ChEBI" id="CHEBI:15378"/>
        <dbReference type="ChEBI" id="CHEBI:16526"/>
        <dbReference type="ChEBI" id="CHEBI:58476"/>
        <dbReference type="EC" id="2.2.1.6"/>
    </reaction>
</comment>
<comment type="pathway">
    <text evidence="1 8">Amino-acid biosynthesis; L-isoleucine biosynthesis; L-isoleucine from 2-oxobutanoate: step 1/4.</text>
</comment>
<comment type="pathway">
    <text evidence="2 8">Amino-acid biosynthesis; L-valine biosynthesis; L-valine from pyruvate: step 1/4.</text>
</comment>
<dbReference type="NCBIfam" id="NF008864">
    <property type="entry name" value="PRK11895.1"/>
    <property type="match status" value="1"/>
</dbReference>
<sequence length="187" mass="20027">MSALKIEQGSSKHSAYDLRNPNAEVIETHTLAVVVDNEAGVLARVIGLFSGRGYNIESLTVAEVDHTGHRSRITVVTTGTPEVIEQIKAQLGRLVPVHKVQDLTTEGPSVERELALLKVAGTGDKRVEALRLADIFRANAVDSTLESFVFSIAGSTEKIDAFAELMRPLGLIEIARTGVAALTRGAD</sequence>
<dbReference type="Pfam" id="PF22629">
    <property type="entry name" value="ACT_AHAS_ss"/>
    <property type="match status" value="1"/>
</dbReference>
<dbReference type="NCBIfam" id="TIGR00119">
    <property type="entry name" value="acolac_sm"/>
    <property type="match status" value="1"/>
</dbReference>
<evidence type="ECO:0000313" key="11">
    <source>
        <dbReference type="Proteomes" id="UP000198426"/>
    </source>
</evidence>